<evidence type="ECO:0000313" key="3">
    <source>
        <dbReference type="EMBL" id="RNA18663.1"/>
    </source>
</evidence>
<dbReference type="PROSITE" id="PS50042">
    <property type="entry name" value="CNMP_BINDING_3"/>
    <property type="match status" value="1"/>
</dbReference>
<dbReference type="PANTHER" id="PTHR23011:SF28">
    <property type="entry name" value="CYCLIC NUCLEOTIDE-BINDING DOMAIN CONTAINING PROTEIN"/>
    <property type="match status" value="1"/>
</dbReference>
<comment type="caution">
    <text evidence="3">The sequence shown here is derived from an EMBL/GenBank/DDBJ whole genome shotgun (WGS) entry which is preliminary data.</text>
</comment>
<name>A0A3M7R4X6_BRAPC</name>
<protein>
    <submittedName>
        <fullName evidence="3">cAMP-dependent kinase regulatory subunit</fullName>
    </submittedName>
</protein>
<keyword evidence="4" id="KW-1185">Reference proteome</keyword>
<evidence type="ECO:0000259" key="2">
    <source>
        <dbReference type="PROSITE" id="PS50042"/>
    </source>
</evidence>
<dbReference type="EMBL" id="REGN01004192">
    <property type="protein sequence ID" value="RNA18663.1"/>
    <property type="molecule type" value="Genomic_DNA"/>
</dbReference>
<evidence type="ECO:0000313" key="4">
    <source>
        <dbReference type="Proteomes" id="UP000276133"/>
    </source>
</evidence>
<dbReference type="AlphaFoldDB" id="A0A3M7R4X6"/>
<dbReference type="Proteomes" id="UP000276133">
    <property type="component" value="Unassembled WGS sequence"/>
</dbReference>
<dbReference type="PANTHER" id="PTHR23011">
    <property type="entry name" value="CYCLIC NUCLEOTIDE-BINDING DOMAIN CONTAINING PROTEIN"/>
    <property type="match status" value="1"/>
</dbReference>
<feature type="compositionally biased region" description="Basic and acidic residues" evidence="1">
    <location>
        <begin position="508"/>
        <end position="517"/>
    </location>
</feature>
<proteinExistence type="predicted"/>
<feature type="region of interest" description="Disordered" evidence="1">
    <location>
        <begin position="593"/>
        <end position="615"/>
    </location>
</feature>
<gene>
    <name evidence="3" type="ORF">BpHYR1_042267</name>
</gene>
<feature type="compositionally biased region" description="Polar residues" evidence="1">
    <location>
        <begin position="599"/>
        <end position="615"/>
    </location>
</feature>
<accession>A0A3M7R4X6</accession>
<dbReference type="OrthoDB" id="2021138at2759"/>
<dbReference type="SUPFAM" id="SSF51206">
    <property type="entry name" value="cAMP-binding domain-like"/>
    <property type="match status" value="2"/>
</dbReference>
<dbReference type="InterPro" id="IPR000595">
    <property type="entry name" value="cNMP-bd_dom"/>
</dbReference>
<dbReference type="STRING" id="10195.A0A3M7R4X6"/>
<dbReference type="InterPro" id="IPR018488">
    <property type="entry name" value="cNMP-bd_CS"/>
</dbReference>
<evidence type="ECO:0000256" key="1">
    <source>
        <dbReference type="SAM" id="MobiDB-lite"/>
    </source>
</evidence>
<feature type="region of interest" description="Disordered" evidence="1">
    <location>
        <begin position="508"/>
        <end position="554"/>
    </location>
</feature>
<sequence>MSSLYQSIINVISKPSEKRTDDEIRHILAWFLNLFKKKAAVFGDLKPEIVKDIIKNCSFETKNCNDIIIKQGDIGDCFYINLRGKVSIYINHQKHDENDRIDWQDSFNADDSVLNDSFTDSSFAESAEKSRKIREKLGSYVTSLGAGEGFGEIALVSEENRTASIIADETTDLMVVNKALYARCLQAPTLRKLEEKKQFINRSPFFGNWAPKMKKLLSLCLERDIIPYDSYLGIQDESADRIYFIISGQAKVMVNSSRHQAQYPRMYPLKLPENRNKPLTANLLDRSSQNKSIGIKRRNQTFAEAEWQLKSKNFEIGIIGAGEISGLCEIIFDMPTYMQSTKCLEDCDVYYIYRRSYERLIAKRNAFCINKMKEYVYLKLSARNMRLKNLYPIDLYRSIQYMIELSYQKASNEIDIYQLIKKKYHKRNRVGNAKTQSNEIQINNLAQNIEENNKIVEQENQFYDPDYLQDIALNDLEGRMKEWHQDLGYEKKIGQDIKEGVNIHIKRSNNDRVDGKSADINSRSNSEVMSTNSSSDSSTSDYSQPIQTQIRYHKPETSETKFFNSLSIKLMPLHAHFDESLIQLNDSLQASQTTSSSAIQKRQNSASTNQEELSQSRLIDDSIIENNKYKRKQSMPNITFNRSGSNQMTSMGVSKRRFSLGQIKIQNAGKQYSKEEYFALKEELKKQMRKFSLSSVHI</sequence>
<dbReference type="PROSITE" id="PS00889">
    <property type="entry name" value="CNMP_BINDING_2"/>
    <property type="match status" value="1"/>
</dbReference>
<organism evidence="3 4">
    <name type="scientific">Brachionus plicatilis</name>
    <name type="common">Marine rotifer</name>
    <name type="synonym">Brachionus muelleri</name>
    <dbReference type="NCBI Taxonomy" id="10195"/>
    <lineage>
        <taxon>Eukaryota</taxon>
        <taxon>Metazoa</taxon>
        <taxon>Spiralia</taxon>
        <taxon>Gnathifera</taxon>
        <taxon>Rotifera</taxon>
        <taxon>Eurotatoria</taxon>
        <taxon>Monogononta</taxon>
        <taxon>Pseudotrocha</taxon>
        <taxon>Ploima</taxon>
        <taxon>Brachionidae</taxon>
        <taxon>Brachionus</taxon>
    </lineage>
</organism>
<feature type="domain" description="Cyclic nucleotide-binding" evidence="2">
    <location>
        <begin position="41"/>
        <end position="202"/>
    </location>
</feature>
<reference evidence="3 4" key="1">
    <citation type="journal article" date="2018" name="Sci. Rep.">
        <title>Genomic signatures of local adaptation to the degree of environmental predictability in rotifers.</title>
        <authorList>
            <person name="Franch-Gras L."/>
            <person name="Hahn C."/>
            <person name="Garcia-Roger E.M."/>
            <person name="Carmona M.J."/>
            <person name="Serra M."/>
            <person name="Gomez A."/>
        </authorList>
    </citation>
    <scope>NUCLEOTIDE SEQUENCE [LARGE SCALE GENOMIC DNA]</scope>
    <source>
        <strain evidence="3">HYR1</strain>
    </source>
</reference>
<dbReference type="Gene3D" id="2.60.120.10">
    <property type="entry name" value="Jelly Rolls"/>
    <property type="match status" value="2"/>
</dbReference>
<dbReference type="InterPro" id="IPR014710">
    <property type="entry name" value="RmlC-like_jellyroll"/>
</dbReference>
<dbReference type="PRINTS" id="PR00103">
    <property type="entry name" value="CAMPKINASE"/>
</dbReference>
<dbReference type="CDD" id="cd00038">
    <property type="entry name" value="CAP_ED"/>
    <property type="match status" value="1"/>
</dbReference>
<feature type="compositionally biased region" description="Low complexity" evidence="1">
    <location>
        <begin position="522"/>
        <end position="543"/>
    </location>
</feature>
<dbReference type="InterPro" id="IPR018490">
    <property type="entry name" value="cNMP-bd_dom_sf"/>
</dbReference>